<dbReference type="InParanoid" id="A0A3Q7IXW6"/>
<proteinExistence type="predicted"/>
<sequence length="7" mass="868">ADYLWNS</sequence>
<organism evidence="1">
    <name type="scientific">Solanum lycopersicum</name>
    <name type="common">Tomato</name>
    <name type="synonym">Lycopersicon esculentum</name>
    <dbReference type="NCBI Taxonomy" id="4081"/>
    <lineage>
        <taxon>Eukaryota</taxon>
        <taxon>Viridiplantae</taxon>
        <taxon>Streptophyta</taxon>
        <taxon>Embryophyta</taxon>
        <taxon>Tracheophyta</taxon>
        <taxon>Spermatophyta</taxon>
        <taxon>Magnoliopsida</taxon>
        <taxon>eudicotyledons</taxon>
        <taxon>Gunneridae</taxon>
        <taxon>Pentapetalae</taxon>
        <taxon>asterids</taxon>
        <taxon>lamiids</taxon>
        <taxon>Solanales</taxon>
        <taxon>Solanaceae</taxon>
        <taxon>Solanoideae</taxon>
        <taxon>Solaneae</taxon>
        <taxon>Solanum</taxon>
        <taxon>Solanum subgen. Lycopersicon</taxon>
    </lineage>
</organism>
<accession>A0A3Q7IXW6</accession>
<dbReference type="EnsemblPlants" id="Solyc11g065045.1.1">
    <property type="protein sequence ID" value="Solyc11g065045.1.1.1"/>
    <property type="gene ID" value="Solyc11g065045.1"/>
</dbReference>
<dbReference type="Gramene" id="Solyc11g065045.1.1">
    <property type="protein sequence ID" value="Solyc11g065045.1.1.1"/>
    <property type="gene ID" value="Solyc11g065045.1"/>
</dbReference>
<evidence type="ECO:0000313" key="2">
    <source>
        <dbReference type="Proteomes" id="UP000004994"/>
    </source>
</evidence>
<reference evidence="1" key="2">
    <citation type="submission" date="2019-01" db="UniProtKB">
        <authorList>
            <consortium name="EnsemblPlants"/>
        </authorList>
    </citation>
    <scope>IDENTIFICATION</scope>
    <source>
        <strain evidence="1">cv. Heinz 1706</strain>
    </source>
</reference>
<dbReference type="Proteomes" id="UP000004994">
    <property type="component" value="Chromosome 11"/>
</dbReference>
<evidence type="ECO:0000313" key="1">
    <source>
        <dbReference type="EnsemblPlants" id="Solyc11g065045.1.1.1"/>
    </source>
</evidence>
<keyword evidence="2" id="KW-1185">Reference proteome</keyword>
<protein>
    <submittedName>
        <fullName evidence="1">Uncharacterized protein</fullName>
    </submittedName>
</protein>
<reference evidence="1" key="1">
    <citation type="journal article" date="2012" name="Nature">
        <title>The tomato genome sequence provides insights into fleshy fruit evolution.</title>
        <authorList>
            <consortium name="Tomato Genome Consortium"/>
        </authorList>
    </citation>
    <scope>NUCLEOTIDE SEQUENCE [LARGE SCALE GENOMIC DNA]</scope>
    <source>
        <strain evidence="1">cv. Heinz 1706</strain>
    </source>
</reference>
<name>A0A3Q7IXW6_SOLLC</name>